<feature type="transmembrane region" description="Helical" evidence="6">
    <location>
        <begin position="22"/>
        <end position="45"/>
    </location>
</feature>
<evidence type="ECO:0000256" key="1">
    <source>
        <dbReference type="ARBA" id="ARBA00004127"/>
    </source>
</evidence>
<accession>A0AAN7HNJ3</accession>
<evidence type="ECO:0000313" key="7">
    <source>
        <dbReference type="EMBL" id="KAK4517234.1"/>
    </source>
</evidence>
<dbReference type="RefSeq" id="XP_064683900.1">
    <property type="nucleotide sequence ID" value="XM_064819980.1"/>
</dbReference>
<dbReference type="GO" id="GO:0005886">
    <property type="term" value="C:plasma membrane"/>
    <property type="evidence" value="ECO:0007669"/>
    <property type="project" value="TreeGrafter"/>
</dbReference>
<comment type="caution">
    <text evidence="7">The sequence shown here is derived from an EMBL/GenBank/DDBJ whole genome shotgun (WGS) entry which is preliminary data.</text>
</comment>
<sequence length="114" mass="12414">MPTVSYILQRALLPIYSKLSDLYGRAQCYTFALVFCIISNVVLATANNYNTLVCGQVIYAFVYTGANILSPVTIADLTNAVDNFTTLQVSSISLSLLAWAVLFSMLDIDVSLMG</sequence>
<keyword evidence="3 6" id="KW-0812">Transmembrane</keyword>
<evidence type="ECO:0000256" key="2">
    <source>
        <dbReference type="ARBA" id="ARBA00022448"/>
    </source>
</evidence>
<evidence type="ECO:0000256" key="5">
    <source>
        <dbReference type="ARBA" id="ARBA00023136"/>
    </source>
</evidence>
<keyword evidence="4 6" id="KW-1133">Transmembrane helix</keyword>
<dbReference type="Gene3D" id="1.20.1250.20">
    <property type="entry name" value="MFS general substrate transporter like domains"/>
    <property type="match status" value="1"/>
</dbReference>
<evidence type="ECO:0000256" key="4">
    <source>
        <dbReference type="ARBA" id="ARBA00022989"/>
    </source>
</evidence>
<feature type="transmembrane region" description="Helical" evidence="6">
    <location>
        <begin position="87"/>
        <end position="106"/>
    </location>
</feature>
<evidence type="ECO:0000256" key="6">
    <source>
        <dbReference type="SAM" id="Phobius"/>
    </source>
</evidence>
<organism evidence="7 8">
    <name type="scientific">Mucor velutinosus</name>
    <dbReference type="NCBI Taxonomy" id="708070"/>
    <lineage>
        <taxon>Eukaryota</taxon>
        <taxon>Fungi</taxon>
        <taxon>Fungi incertae sedis</taxon>
        <taxon>Mucoromycota</taxon>
        <taxon>Mucoromycotina</taxon>
        <taxon>Mucoromycetes</taxon>
        <taxon>Mucorales</taxon>
        <taxon>Mucorineae</taxon>
        <taxon>Mucoraceae</taxon>
        <taxon>Mucor</taxon>
    </lineage>
</organism>
<evidence type="ECO:0000256" key="3">
    <source>
        <dbReference type="ARBA" id="ARBA00022692"/>
    </source>
</evidence>
<dbReference type="PANTHER" id="PTHR23501">
    <property type="entry name" value="MAJOR FACILITATOR SUPERFAMILY"/>
    <property type="match status" value="1"/>
</dbReference>
<feature type="transmembrane region" description="Helical" evidence="6">
    <location>
        <begin position="57"/>
        <end position="75"/>
    </location>
</feature>
<dbReference type="SUPFAM" id="SSF103473">
    <property type="entry name" value="MFS general substrate transporter"/>
    <property type="match status" value="1"/>
</dbReference>
<protein>
    <submittedName>
        <fullName evidence="7">HTH APSES-type domain-containing protein</fullName>
    </submittedName>
</protein>
<dbReference type="Pfam" id="PF00083">
    <property type="entry name" value="Sugar_tr"/>
    <property type="match status" value="1"/>
</dbReference>
<keyword evidence="5 6" id="KW-0472">Membrane</keyword>
<dbReference type="GeneID" id="89944268"/>
<dbReference type="GO" id="GO:0022857">
    <property type="term" value="F:transmembrane transporter activity"/>
    <property type="evidence" value="ECO:0007669"/>
    <property type="project" value="InterPro"/>
</dbReference>
<keyword evidence="2" id="KW-0813">Transport</keyword>
<keyword evidence="8" id="KW-1185">Reference proteome</keyword>
<gene>
    <name evidence="7" type="ORF">ATC70_000566</name>
</gene>
<evidence type="ECO:0000313" key="8">
    <source>
        <dbReference type="Proteomes" id="UP001304243"/>
    </source>
</evidence>
<comment type="subcellular location">
    <subcellularLocation>
        <location evidence="1">Endomembrane system</location>
        <topology evidence="1">Multi-pass membrane protein</topology>
    </subcellularLocation>
</comment>
<dbReference type="AlphaFoldDB" id="A0AAN7HNJ3"/>
<dbReference type="InterPro" id="IPR005828">
    <property type="entry name" value="MFS_sugar_transport-like"/>
</dbReference>
<dbReference type="GO" id="GO:0012505">
    <property type="term" value="C:endomembrane system"/>
    <property type="evidence" value="ECO:0007669"/>
    <property type="project" value="UniProtKB-SubCell"/>
</dbReference>
<dbReference type="InterPro" id="IPR036259">
    <property type="entry name" value="MFS_trans_sf"/>
</dbReference>
<dbReference type="EMBL" id="JASEJX010000013">
    <property type="protein sequence ID" value="KAK4517234.1"/>
    <property type="molecule type" value="Genomic_DNA"/>
</dbReference>
<reference evidence="7 8" key="1">
    <citation type="submission" date="2022-11" db="EMBL/GenBank/DDBJ databases">
        <title>Mucor velutinosus strain NIH1002 WGS.</title>
        <authorList>
            <person name="Subramanian P."/>
            <person name="Mullikin J.C."/>
            <person name="Segre J.A."/>
            <person name="Zelazny A.M."/>
        </authorList>
    </citation>
    <scope>NUCLEOTIDE SEQUENCE [LARGE SCALE GENOMIC DNA]</scope>
    <source>
        <strain evidence="7 8">NIH1002</strain>
    </source>
</reference>
<dbReference type="PANTHER" id="PTHR23501:SF191">
    <property type="entry name" value="VACUOLAR BASIC AMINO ACID TRANSPORTER 4"/>
    <property type="match status" value="1"/>
</dbReference>
<name>A0AAN7HNJ3_9FUNG</name>
<proteinExistence type="predicted"/>
<dbReference type="Proteomes" id="UP001304243">
    <property type="component" value="Unassembled WGS sequence"/>
</dbReference>